<reference evidence="6 7" key="1">
    <citation type="submission" date="2017-02" db="EMBL/GenBank/DDBJ databases">
        <authorList>
            <person name="Peterson S.W."/>
        </authorList>
    </citation>
    <scope>NUCLEOTIDE SEQUENCE [LARGE SCALE GENOMIC DNA]</scope>
    <source>
        <strain evidence="6 7">USBA 369</strain>
    </source>
</reference>
<dbReference type="SUPFAM" id="SSF55781">
    <property type="entry name" value="GAF domain-like"/>
    <property type="match status" value="1"/>
</dbReference>
<organism evidence="6 7">
    <name type="scientific">Consotaella salsifontis</name>
    <dbReference type="NCBI Taxonomy" id="1365950"/>
    <lineage>
        <taxon>Bacteria</taxon>
        <taxon>Pseudomonadati</taxon>
        <taxon>Pseudomonadota</taxon>
        <taxon>Alphaproteobacteria</taxon>
        <taxon>Hyphomicrobiales</taxon>
        <taxon>Aurantimonadaceae</taxon>
        <taxon>Consotaella</taxon>
    </lineage>
</organism>
<protein>
    <submittedName>
        <fullName evidence="6">Transcriptional regulator, IclR family</fullName>
    </submittedName>
</protein>
<feature type="domain" description="HTH iclR-type" evidence="4">
    <location>
        <begin position="28"/>
        <end position="90"/>
    </location>
</feature>
<dbReference type="Gene3D" id="3.30.450.40">
    <property type="match status" value="1"/>
</dbReference>
<dbReference type="GO" id="GO:0045892">
    <property type="term" value="P:negative regulation of DNA-templated transcription"/>
    <property type="evidence" value="ECO:0007669"/>
    <property type="project" value="TreeGrafter"/>
</dbReference>
<evidence type="ECO:0000256" key="1">
    <source>
        <dbReference type="ARBA" id="ARBA00023015"/>
    </source>
</evidence>
<dbReference type="PANTHER" id="PTHR30136">
    <property type="entry name" value="HELIX-TURN-HELIX TRANSCRIPTIONAL REGULATOR, ICLR FAMILY"/>
    <property type="match status" value="1"/>
</dbReference>
<dbReference type="PANTHER" id="PTHR30136:SF35">
    <property type="entry name" value="HTH-TYPE TRANSCRIPTIONAL REGULATOR RV1719"/>
    <property type="match status" value="1"/>
</dbReference>
<dbReference type="InterPro" id="IPR029016">
    <property type="entry name" value="GAF-like_dom_sf"/>
</dbReference>
<feature type="domain" description="IclR-ED" evidence="5">
    <location>
        <begin position="91"/>
        <end position="274"/>
    </location>
</feature>
<gene>
    <name evidence="6" type="ORF">SAMN05428963_102110</name>
</gene>
<keyword evidence="3" id="KW-0804">Transcription</keyword>
<dbReference type="InterPro" id="IPR050707">
    <property type="entry name" value="HTH_MetabolicPath_Reg"/>
</dbReference>
<dbReference type="Pfam" id="PF09339">
    <property type="entry name" value="HTH_IclR"/>
    <property type="match status" value="1"/>
</dbReference>
<dbReference type="STRING" id="1365950.SAMN05428963_102110"/>
<dbReference type="Gene3D" id="1.10.10.10">
    <property type="entry name" value="Winged helix-like DNA-binding domain superfamily/Winged helix DNA-binding domain"/>
    <property type="match status" value="1"/>
</dbReference>
<dbReference type="InterPro" id="IPR011991">
    <property type="entry name" value="ArsR-like_HTH"/>
</dbReference>
<dbReference type="AlphaFoldDB" id="A0A1T4MG41"/>
<accession>A0A1T4MG41</accession>
<keyword evidence="1" id="KW-0805">Transcription regulation</keyword>
<evidence type="ECO:0000259" key="4">
    <source>
        <dbReference type="PROSITE" id="PS51077"/>
    </source>
</evidence>
<dbReference type="PROSITE" id="PS51078">
    <property type="entry name" value="ICLR_ED"/>
    <property type="match status" value="1"/>
</dbReference>
<dbReference type="InterPro" id="IPR036388">
    <property type="entry name" value="WH-like_DNA-bd_sf"/>
</dbReference>
<dbReference type="SMART" id="SM00346">
    <property type="entry name" value="HTH_ICLR"/>
    <property type="match status" value="1"/>
</dbReference>
<sequence>MADPLFKSMTATGSAEADNAENGGDSGAKLFYKMAAVLDCFTRARGQLSISEIMDETSLPRTTVHRIVASLRDIGLLDQDGRRQTYRLGLKMFYFGNVVIANLDLNRHAHQHILELHQLTGEVVHLHIFDGSQMVCIEREEMDETRLTTLTTMEAAPTYCTAVGKAFLAFQDSDLIARIAVEEGLKARTAHTLATLETLQADLAQIRDRGFSIDDEENQLGIRCVGAPIRDSRGRVFASISVSGTSARMPLSRIHGLAPAVIRTADEISLRLGWNNL</sequence>
<name>A0A1T4MG41_9HYPH</name>
<dbReference type="Pfam" id="PF01614">
    <property type="entry name" value="IclR_C"/>
    <property type="match status" value="1"/>
</dbReference>
<dbReference type="InterPro" id="IPR014757">
    <property type="entry name" value="Tscrpt_reg_IclR_C"/>
</dbReference>
<dbReference type="Proteomes" id="UP000190135">
    <property type="component" value="Unassembled WGS sequence"/>
</dbReference>
<dbReference type="GO" id="GO:0003700">
    <property type="term" value="F:DNA-binding transcription factor activity"/>
    <property type="evidence" value="ECO:0007669"/>
    <property type="project" value="TreeGrafter"/>
</dbReference>
<evidence type="ECO:0000256" key="3">
    <source>
        <dbReference type="ARBA" id="ARBA00023163"/>
    </source>
</evidence>
<dbReference type="EMBL" id="FUXL01000002">
    <property type="protein sequence ID" value="SJZ65999.1"/>
    <property type="molecule type" value="Genomic_DNA"/>
</dbReference>
<keyword evidence="7" id="KW-1185">Reference proteome</keyword>
<dbReference type="InterPro" id="IPR036390">
    <property type="entry name" value="WH_DNA-bd_sf"/>
</dbReference>
<evidence type="ECO:0000259" key="5">
    <source>
        <dbReference type="PROSITE" id="PS51078"/>
    </source>
</evidence>
<proteinExistence type="predicted"/>
<dbReference type="RefSeq" id="WP_165690768.1">
    <property type="nucleotide sequence ID" value="NZ_FUXL01000002.1"/>
</dbReference>
<dbReference type="SUPFAM" id="SSF46785">
    <property type="entry name" value="Winged helix' DNA-binding domain"/>
    <property type="match status" value="1"/>
</dbReference>
<evidence type="ECO:0000256" key="2">
    <source>
        <dbReference type="ARBA" id="ARBA00023125"/>
    </source>
</evidence>
<dbReference type="InterPro" id="IPR005471">
    <property type="entry name" value="Tscrpt_reg_IclR_N"/>
</dbReference>
<evidence type="ECO:0000313" key="6">
    <source>
        <dbReference type="EMBL" id="SJZ65999.1"/>
    </source>
</evidence>
<dbReference type="GO" id="GO:0003677">
    <property type="term" value="F:DNA binding"/>
    <property type="evidence" value="ECO:0007669"/>
    <property type="project" value="UniProtKB-KW"/>
</dbReference>
<dbReference type="CDD" id="cd00090">
    <property type="entry name" value="HTH_ARSR"/>
    <property type="match status" value="1"/>
</dbReference>
<keyword evidence="2" id="KW-0238">DNA-binding</keyword>
<dbReference type="PROSITE" id="PS51077">
    <property type="entry name" value="HTH_ICLR"/>
    <property type="match status" value="1"/>
</dbReference>
<evidence type="ECO:0000313" key="7">
    <source>
        <dbReference type="Proteomes" id="UP000190135"/>
    </source>
</evidence>